<sequence length="88" mass="9489">MESRGEVIIKGKGVMETFWLLGHAENGALPPNNAQHDRQPATKADDDGGEEEMYRNYKQSMELGTFAAGDRGGVVVGGGYERGSGIIY</sequence>
<organism evidence="2 3">
    <name type="scientific">Globodera pallida</name>
    <name type="common">Potato cyst nematode worm</name>
    <name type="synonym">Heterodera pallida</name>
    <dbReference type="NCBI Taxonomy" id="36090"/>
    <lineage>
        <taxon>Eukaryota</taxon>
        <taxon>Metazoa</taxon>
        <taxon>Ecdysozoa</taxon>
        <taxon>Nematoda</taxon>
        <taxon>Chromadorea</taxon>
        <taxon>Rhabditida</taxon>
        <taxon>Tylenchina</taxon>
        <taxon>Tylenchomorpha</taxon>
        <taxon>Tylenchoidea</taxon>
        <taxon>Heteroderidae</taxon>
        <taxon>Heteroderinae</taxon>
        <taxon>Globodera</taxon>
    </lineage>
</organism>
<reference evidence="2" key="1">
    <citation type="submission" date="2013-12" db="EMBL/GenBank/DDBJ databases">
        <authorList>
            <person name="Aslett M."/>
        </authorList>
    </citation>
    <scope>NUCLEOTIDE SEQUENCE [LARGE SCALE GENOMIC DNA]</scope>
    <source>
        <strain evidence="2">Lindley</strain>
    </source>
</reference>
<protein>
    <submittedName>
        <fullName evidence="3">Guanylate cyclase domain-containing protein</fullName>
    </submittedName>
</protein>
<evidence type="ECO:0000256" key="1">
    <source>
        <dbReference type="SAM" id="MobiDB-lite"/>
    </source>
</evidence>
<name>A0A183C4Q1_GLOPA</name>
<reference evidence="3" key="3">
    <citation type="submission" date="2016-06" db="UniProtKB">
        <authorList>
            <consortium name="WormBaseParasite"/>
        </authorList>
    </citation>
    <scope>IDENTIFICATION</scope>
</reference>
<feature type="compositionally biased region" description="Basic and acidic residues" evidence="1">
    <location>
        <begin position="35"/>
        <end position="46"/>
    </location>
</feature>
<accession>A0A183C4Q1</accession>
<evidence type="ECO:0000313" key="2">
    <source>
        <dbReference type="Proteomes" id="UP000050741"/>
    </source>
</evidence>
<evidence type="ECO:0000313" key="3">
    <source>
        <dbReference type="WBParaSite" id="GPLIN_000784500"/>
    </source>
</evidence>
<reference evidence="2" key="2">
    <citation type="submission" date="2014-05" db="EMBL/GenBank/DDBJ databases">
        <title>The genome and life-stage specific transcriptomes of Globodera pallida elucidate key aspects of plant parasitism by a cyst nematode.</title>
        <authorList>
            <person name="Cotton J.A."/>
            <person name="Lilley C.J."/>
            <person name="Jones L.M."/>
            <person name="Kikuchi T."/>
            <person name="Reid A.J."/>
            <person name="Thorpe P."/>
            <person name="Tsai I.J."/>
            <person name="Beasley H."/>
            <person name="Blok V."/>
            <person name="Cock P.J.A."/>
            <person name="Van den Akker S.E."/>
            <person name="Holroyd N."/>
            <person name="Hunt M."/>
            <person name="Mantelin S."/>
            <person name="Naghra H."/>
            <person name="Pain A."/>
            <person name="Palomares-Rius J.E."/>
            <person name="Zarowiecki M."/>
            <person name="Berriman M."/>
            <person name="Jones J.T."/>
            <person name="Urwin P.E."/>
        </authorList>
    </citation>
    <scope>NUCLEOTIDE SEQUENCE [LARGE SCALE GENOMIC DNA]</scope>
    <source>
        <strain evidence="2">Lindley</strain>
    </source>
</reference>
<dbReference type="Proteomes" id="UP000050741">
    <property type="component" value="Unassembled WGS sequence"/>
</dbReference>
<proteinExistence type="predicted"/>
<feature type="region of interest" description="Disordered" evidence="1">
    <location>
        <begin position="26"/>
        <end position="50"/>
    </location>
</feature>
<dbReference type="AlphaFoldDB" id="A0A183C4Q1"/>
<keyword evidence="2" id="KW-1185">Reference proteome</keyword>
<dbReference type="WBParaSite" id="GPLIN_000784500">
    <property type="protein sequence ID" value="GPLIN_000784500"/>
    <property type="gene ID" value="GPLIN_000784500"/>
</dbReference>